<evidence type="ECO:0000256" key="7">
    <source>
        <dbReference type="RuleBase" id="RU000477"/>
    </source>
</evidence>
<dbReference type="InterPro" id="IPR000425">
    <property type="entry name" value="MIP"/>
</dbReference>
<proteinExistence type="inferred from homology"/>
<gene>
    <name evidence="9" type="ORF">C4D60_Mb10t01860</name>
</gene>
<evidence type="ECO:0000256" key="8">
    <source>
        <dbReference type="SAM" id="Phobius"/>
    </source>
</evidence>
<dbReference type="InterPro" id="IPR022357">
    <property type="entry name" value="MIP_CS"/>
</dbReference>
<dbReference type="GO" id="GO:0015267">
    <property type="term" value="F:channel activity"/>
    <property type="evidence" value="ECO:0007669"/>
    <property type="project" value="InterPro"/>
</dbReference>
<keyword evidence="2 7" id="KW-0813">Transport</keyword>
<keyword evidence="5" id="KW-0346">Stress response</keyword>
<organism evidence="9 10">
    <name type="scientific">Musa balbisiana</name>
    <name type="common">Banana</name>
    <dbReference type="NCBI Taxonomy" id="52838"/>
    <lineage>
        <taxon>Eukaryota</taxon>
        <taxon>Viridiplantae</taxon>
        <taxon>Streptophyta</taxon>
        <taxon>Embryophyta</taxon>
        <taxon>Tracheophyta</taxon>
        <taxon>Spermatophyta</taxon>
        <taxon>Magnoliopsida</taxon>
        <taxon>Liliopsida</taxon>
        <taxon>Zingiberales</taxon>
        <taxon>Musaceae</taxon>
        <taxon>Musa</taxon>
    </lineage>
</organism>
<keyword evidence="6 8" id="KW-0472">Membrane</keyword>
<feature type="transmembrane region" description="Helical" evidence="8">
    <location>
        <begin position="48"/>
        <end position="69"/>
    </location>
</feature>
<evidence type="ECO:0000256" key="1">
    <source>
        <dbReference type="ARBA" id="ARBA00004141"/>
    </source>
</evidence>
<dbReference type="PANTHER" id="PTHR45724:SF16">
    <property type="entry name" value="AQUAPORIN NIP2-1"/>
    <property type="match status" value="1"/>
</dbReference>
<dbReference type="PRINTS" id="PR00783">
    <property type="entry name" value="MINTRINSICP"/>
</dbReference>
<evidence type="ECO:0000313" key="10">
    <source>
        <dbReference type="Proteomes" id="UP000317650"/>
    </source>
</evidence>
<evidence type="ECO:0008006" key="11">
    <source>
        <dbReference type="Google" id="ProtNLM"/>
    </source>
</evidence>
<comment type="caution">
    <text evidence="9">The sequence shown here is derived from an EMBL/GenBank/DDBJ whole genome shotgun (WGS) entry which is preliminary data.</text>
</comment>
<keyword evidence="10" id="KW-1185">Reference proteome</keyword>
<evidence type="ECO:0000256" key="6">
    <source>
        <dbReference type="ARBA" id="ARBA00023136"/>
    </source>
</evidence>
<dbReference type="PANTHER" id="PTHR45724">
    <property type="entry name" value="AQUAPORIN NIP2-1"/>
    <property type="match status" value="1"/>
</dbReference>
<evidence type="ECO:0000313" key="9">
    <source>
        <dbReference type="EMBL" id="THU52236.1"/>
    </source>
</evidence>
<dbReference type="Gene3D" id="1.20.1080.10">
    <property type="entry name" value="Glycerol uptake facilitator protein"/>
    <property type="match status" value="1"/>
</dbReference>
<dbReference type="EMBL" id="PYDT01000008">
    <property type="protein sequence ID" value="THU52236.1"/>
    <property type="molecule type" value="Genomic_DNA"/>
</dbReference>
<dbReference type="InterPro" id="IPR023271">
    <property type="entry name" value="Aquaporin-like"/>
</dbReference>
<evidence type="ECO:0000256" key="4">
    <source>
        <dbReference type="ARBA" id="ARBA00022989"/>
    </source>
</evidence>
<dbReference type="SUPFAM" id="SSF81338">
    <property type="entry name" value="Aquaporin-like"/>
    <property type="match status" value="2"/>
</dbReference>
<evidence type="ECO:0000256" key="5">
    <source>
        <dbReference type="ARBA" id="ARBA00023016"/>
    </source>
</evidence>
<keyword evidence="4 8" id="KW-1133">Transmembrane helix</keyword>
<comment type="similarity">
    <text evidence="7">Belongs to the MIP/aquaporin (TC 1.A.8) family.</text>
</comment>
<dbReference type="InterPro" id="IPR034294">
    <property type="entry name" value="Aquaporin_transptr"/>
</dbReference>
<feature type="transmembrane region" description="Helical" evidence="8">
    <location>
        <begin position="146"/>
        <end position="164"/>
    </location>
</feature>
<dbReference type="STRING" id="52838.A0A4V4H4I2"/>
<accession>A0A4V4H4I2</accession>
<reference evidence="9 10" key="1">
    <citation type="journal article" date="2019" name="Nat. Plants">
        <title>Genome sequencing of Musa balbisiana reveals subgenome evolution and function divergence in polyploid bananas.</title>
        <authorList>
            <person name="Yao X."/>
        </authorList>
    </citation>
    <scope>NUCLEOTIDE SEQUENCE [LARGE SCALE GENOMIC DNA]</scope>
    <source>
        <strain evidence="10">cv. DH-PKW</strain>
        <tissue evidence="9">Leaves</tissue>
    </source>
</reference>
<sequence>MASSTRPNSSNEIHDIDVVTAQNSYISPTLLHQKSLKEVFPPFLARKVVAEMIATFLLVFVTCGSAALSKSNPGLVSQLGASVAGGLIVTVMIYAVGHISGAHMNPAVTLAFAVARHFPWIQSHQFVTMQRPTVDSIASSYGHLQVPFYVAAQISGAMVASFVLRELLHPITDLGTTAPSDTAVKALVMEIVVTFCMMFVTSAVATDTKAVGELAGLAVGSSVCITSILAG</sequence>
<dbReference type="AlphaFoldDB" id="A0A4V4H4I2"/>
<name>A0A4V4H4I2_MUSBA</name>
<feature type="transmembrane region" description="Helical" evidence="8">
    <location>
        <begin position="184"/>
        <end position="204"/>
    </location>
</feature>
<evidence type="ECO:0000256" key="2">
    <source>
        <dbReference type="ARBA" id="ARBA00022448"/>
    </source>
</evidence>
<dbReference type="PROSITE" id="PS00221">
    <property type="entry name" value="MIP"/>
    <property type="match status" value="1"/>
</dbReference>
<dbReference type="GO" id="GO:0016020">
    <property type="term" value="C:membrane"/>
    <property type="evidence" value="ECO:0007669"/>
    <property type="project" value="UniProtKB-SubCell"/>
</dbReference>
<dbReference type="Pfam" id="PF00230">
    <property type="entry name" value="MIP"/>
    <property type="match status" value="2"/>
</dbReference>
<feature type="transmembrane region" description="Helical" evidence="8">
    <location>
        <begin position="75"/>
        <end position="96"/>
    </location>
</feature>
<evidence type="ECO:0000256" key="3">
    <source>
        <dbReference type="ARBA" id="ARBA00022692"/>
    </source>
</evidence>
<protein>
    <recommendedName>
        <fullName evidence="11">Aquaporin</fullName>
    </recommendedName>
</protein>
<comment type="subcellular location">
    <subcellularLocation>
        <location evidence="1">Membrane</location>
        <topology evidence="1">Multi-pass membrane protein</topology>
    </subcellularLocation>
</comment>
<keyword evidence="3 7" id="KW-0812">Transmembrane</keyword>
<dbReference type="Proteomes" id="UP000317650">
    <property type="component" value="Chromosome 10"/>
</dbReference>